<evidence type="ECO:0000313" key="3">
    <source>
        <dbReference type="Proteomes" id="UP001629260"/>
    </source>
</evidence>
<name>A0ABW8XV60_9FLAO</name>
<keyword evidence="1" id="KW-0472">Membrane</keyword>
<proteinExistence type="predicted"/>
<keyword evidence="1" id="KW-0812">Transmembrane</keyword>
<reference evidence="2 3" key="1">
    <citation type="submission" date="2024-06" db="EMBL/GenBank/DDBJ databases">
        <authorList>
            <person name="Kaempfer P."/>
            <person name="Viver T."/>
        </authorList>
    </citation>
    <scope>NUCLEOTIDE SEQUENCE [LARGE SCALE GENOMIC DNA]</scope>
    <source>
        <strain evidence="2 3">ST-87</strain>
    </source>
</reference>
<accession>A0ABW8XV60</accession>
<dbReference type="RefSeq" id="WP_408081700.1">
    <property type="nucleotide sequence ID" value="NZ_JBELQA010000005.1"/>
</dbReference>
<dbReference type="Proteomes" id="UP001629260">
    <property type="component" value="Unassembled WGS sequence"/>
</dbReference>
<sequence length="171" mass="19863">MIKQKLEEILSLNGISILIGIIGGIFGIISIFIDWNTLLSIKWFAALWIVYSFILIISLKLTYDIYKTHSLKKLNSKALQFSNINLLLLVENNNNFEYSQTISIYYIKNNFQLLFANGYVQNIQNEFVQIKILSFEEDFKISHKEEYDKILSNDNNALSSILIKNYLSYNG</sequence>
<evidence type="ECO:0000313" key="2">
    <source>
        <dbReference type="EMBL" id="MFL9831232.1"/>
    </source>
</evidence>
<keyword evidence="3" id="KW-1185">Reference proteome</keyword>
<protein>
    <submittedName>
        <fullName evidence="2">Uncharacterized protein</fullName>
    </submittedName>
</protein>
<dbReference type="EMBL" id="JBELQA010000005">
    <property type="protein sequence ID" value="MFL9831232.1"/>
    <property type="molecule type" value="Genomic_DNA"/>
</dbReference>
<evidence type="ECO:0000256" key="1">
    <source>
        <dbReference type="SAM" id="Phobius"/>
    </source>
</evidence>
<gene>
    <name evidence="2" type="ORF">ABS764_10275</name>
</gene>
<keyword evidence="1" id="KW-1133">Transmembrane helix</keyword>
<feature type="transmembrane region" description="Helical" evidence="1">
    <location>
        <begin position="12"/>
        <end position="33"/>
    </location>
</feature>
<feature type="transmembrane region" description="Helical" evidence="1">
    <location>
        <begin position="45"/>
        <end position="63"/>
    </location>
</feature>
<organism evidence="2 3">
    <name type="scientific">Flavobacterium plantiphilum</name>
    <dbReference type="NCBI Taxonomy" id="3163297"/>
    <lineage>
        <taxon>Bacteria</taxon>
        <taxon>Pseudomonadati</taxon>
        <taxon>Bacteroidota</taxon>
        <taxon>Flavobacteriia</taxon>
        <taxon>Flavobacteriales</taxon>
        <taxon>Flavobacteriaceae</taxon>
        <taxon>Flavobacterium</taxon>
    </lineage>
</organism>
<comment type="caution">
    <text evidence="2">The sequence shown here is derived from an EMBL/GenBank/DDBJ whole genome shotgun (WGS) entry which is preliminary data.</text>
</comment>